<dbReference type="GO" id="GO:0005634">
    <property type="term" value="C:nucleus"/>
    <property type="evidence" value="ECO:0007669"/>
    <property type="project" value="TreeGrafter"/>
</dbReference>
<evidence type="ECO:0008006" key="12">
    <source>
        <dbReference type="Google" id="ProtNLM"/>
    </source>
</evidence>
<keyword evidence="4" id="KW-0479">Metal-binding</keyword>
<evidence type="ECO:0000256" key="1">
    <source>
        <dbReference type="ARBA" id="ARBA00022603"/>
    </source>
</evidence>
<dbReference type="InterPro" id="IPR002893">
    <property type="entry name" value="Znf_MYND"/>
</dbReference>
<feature type="domain" description="MYND-type" evidence="9">
    <location>
        <begin position="199"/>
        <end position="238"/>
    </location>
</feature>
<evidence type="ECO:0000256" key="7">
    <source>
        <dbReference type="PROSITE-ProRule" id="PRU00134"/>
    </source>
</evidence>
<keyword evidence="5 7" id="KW-0863">Zinc-finger</keyword>
<dbReference type="PROSITE" id="PS50280">
    <property type="entry name" value="SET"/>
    <property type="match status" value="1"/>
</dbReference>
<dbReference type="GO" id="GO:0008170">
    <property type="term" value="F:N-methyltransferase activity"/>
    <property type="evidence" value="ECO:0007669"/>
    <property type="project" value="UniProtKB-ARBA"/>
</dbReference>
<dbReference type="Gene3D" id="2.170.270.10">
    <property type="entry name" value="SET domain"/>
    <property type="match status" value="1"/>
</dbReference>
<dbReference type="PANTHER" id="PTHR46165">
    <property type="entry name" value="SET AND MYND DOMAIN-CONTAINING PROTEIN 4"/>
    <property type="match status" value="1"/>
</dbReference>
<evidence type="ECO:0000256" key="4">
    <source>
        <dbReference type="ARBA" id="ARBA00022723"/>
    </source>
</evidence>
<dbReference type="RefSeq" id="XP_031789581.1">
    <property type="nucleotide sequence ID" value="XM_031933721.1"/>
</dbReference>
<keyword evidence="11" id="KW-1185">Reference proteome</keyword>
<dbReference type="InParanoid" id="A0A7M7IVA2"/>
<evidence type="ECO:0000313" key="11">
    <source>
        <dbReference type="Proteomes" id="UP000002358"/>
    </source>
</evidence>
<dbReference type="RefSeq" id="XP_016837931.2">
    <property type="nucleotide sequence ID" value="XM_016982442.2"/>
</dbReference>
<dbReference type="Gene3D" id="6.10.140.2220">
    <property type="match status" value="1"/>
</dbReference>
<dbReference type="GO" id="GO:0032259">
    <property type="term" value="P:methylation"/>
    <property type="evidence" value="ECO:0007669"/>
    <property type="project" value="UniProtKB-KW"/>
</dbReference>
<dbReference type="GO" id="GO:0008270">
    <property type="term" value="F:zinc ion binding"/>
    <property type="evidence" value="ECO:0007669"/>
    <property type="project" value="UniProtKB-KW"/>
</dbReference>
<name>A0A7M7IVA2_NASVI</name>
<keyword evidence="1" id="KW-0489">Methyltransferase</keyword>
<dbReference type="SMR" id="A0A7M7IVA2"/>
<dbReference type="PANTHER" id="PTHR46165:SF6">
    <property type="entry name" value="SET AND MYND DOMAIN-CONTAINING PROTEIN 4-LIKE PROTEIN"/>
    <property type="match status" value="1"/>
</dbReference>
<evidence type="ECO:0000259" key="9">
    <source>
        <dbReference type="PROSITE" id="PS50865"/>
    </source>
</evidence>
<dbReference type="Gene3D" id="1.10.220.160">
    <property type="match status" value="1"/>
</dbReference>
<dbReference type="GeneID" id="107980461"/>
<dbReference type="GO" id="GO:0008276">
    <property type="term" value="F:protein methyltransferase activity"/>
    <property type="evidence" value="ECO:0007669"/>
    <property type="project" value="UniProtKB-ARBA"/>
</dbReference>
<dbReference type="EnsemblMetazoa" id="XM_016982442">
    <property type="protein sequence ID" value="XP_016837931"/>
    <property type="gene ID" value="LOC107980461"/>
</dbReference>
<keyword evidence="3" id="KW-0949">S-adenosyl-L-methionine</keyword>
<evidence type="ECO:0000256" key="5">
    <source>
        <dbReference type="ARBA" id="ARBA00022771"/>
    </source>
</evidence>
<dbReference type="KEGG" id="nvi:107980461"/>
<proteinExistence type="predicted"/>
<keyword evidence="2" id="KW-0808">Transferase</keyword>
<evidence type="ECO:0000313" key="10">
    <source>
        <dbReference type="EnsemblMetazoa" id="XP_016837931"/>
    </source>
</evidence>
<dbReference type="InterPro" id="IPR001214">
    <property type="entry name" value="SET_dom"/>
</dbReference>
<dbReference type="InterPro" id="IPR052097">
    <property type="entry name" value="SET-MYND_domain_protein"/>
</dbReference>
<keyword evidence="6" id="KW-0862">Zinc</keyword>
<dbReference type="Gene3D" id="1.25.40.10">
    <property type="entry name" value="Tetratricopeptide repeat domain"/>
    <property type="match status" value="1"/>
</dbReference>
<protein>
    <recommendedName>
        <fullName evidence="12">SET and MYND domain-containing protein 4</fullName>
    </recommendedName>
</protein>
<dbReference type="EnsemblMetazoa" id="XM_031933721">
    <property type="protein sequence ID" value="XP_031789581"/>
    <property type="gene ID" value="LOC107980461"/>
</dbReference>
<accession>A0A7M7IVA2</accession>
<dbReference type="Pfam" id="PF00856">
    <property type="entry name" value="SET"/>
    <property type="match status" value="1"/>
</dbReference>
<dbReference type="SUPFAM" id="SSF48452">
    <property type="entry name" value="TPR-like"/>
    <property type="match status" value="1"/>
</dbReference>
<evidence type="ECO:0000256" key="2">
    <source>
        <dbReference type="ARBA" id="ARBA00022679"/>
    </source>
</evidence>
<dbReference type="GO" id="GO:0042826">
    <property type="term" value="F:histone deacetylase binding"/>
    <property type="evidence" value="ECO:0007669"/>
    <property type="project" value="TreeGrafter"/>
</dbReference>
<dbReference type="Proteomes" id="UP000002358">
    <property type="component" value="Chromosome 1"/>
</dbReference>
<dbReference type="SUPFAM" id="SSF82199">
    <property type="entry name" value="SET domain"/>
    <property type="match status" value="1"/>
</dbReference>
<dbReference type="SUPFAM" id="SSF144232">
    <property type="entry name" value="HIT/MYND zinc finger-like"/>
    <property type="match status" value="1"/>
</dbReference>
<dbReference type="GO" id="GO:0005737">
    <property type="term" value="C:cytoplasm"/>
    <property type="evidence" value="ECO:0007669"/>
    <property type="project" value="TreeGrafter"/>
</dbReference>
<dbReference type="GO" id="GO:0008757">
    <property type="term" value="F:S-adenosylmethionine-dependent methyltransferase activity"/>
    <property type="evidence" value="ECO:0007669"/>
    <property type="project" value="UniProtKB-ARBA"/>
</dbReference>
<dbReference type="AlphaFoldDB" id="A0A7M7IVA2"/>
<dbReference type="PROSITE" id="PS01360">
    <property type="entry name" value="ZF_MYND_1"/>
    <property type="match status" value="1"/>
</dbReference>
<organism evidence="10 11">
    <name type="scientific">Nasonia vitripennis</name>
    <name type="common">Parasitic wasp</name>
    <dbReference type="NCBI Taxonomy" id="7425"/>
    <lineage>
        <taxon>Eukaryota</taxon>
        <taxon>Metazoa</taxon>
        <taxon>Ecdysozoa</taxon>
        <taxon>Arthropoda</taxon>
        <taxon>Hexapoda</taxon>
        <taxon>Insecta</taxon>
        <taxon>Pterygota</taxon>
        <taxon>Neoptera</taxon>
        <taxon>Endopterygota</taxon>
        <taxon>Hymenoptera</taxon>
        <taxon>Apocrita</taxon>
        <taxon>Proctotrupomorpha</taxon>
        <taxon>Chalcidoidea</taxon>
        <taxon>Pteromalidae</taxon>
        <taxon>Pteromalinae</taxon>
        <taxon>Nasonia</taxon>
    </lineage>
</organism>
<evidence type="ECO:0000256" key="3">
    <source>
        <dbReference type="ARBA" id="ARBA00022691"/>
    </source>
</evidence>
<dbReference type="PROSITE" id="PS50865">
    <property type="entry name" value="ZF_MYND_2"/>
    <property type="match status" value="1"/>
</dbReference>
<feature type="domain" description="SET" evidence="8">
    <location>
        <begin position="154"/>
        <end position="451"/>
    </location>
</feature>
<reference evidence="10" key="1">
    <citation type="submission" date="2021-01" db="UniProtKB">
        <authorList>
            <consortium name="EnsemblMetazoa"/>
        </authorList>
    </citation>
    <scope>IDENTIFICATION</scope>
</reference>
<sequence length="575" mass="66066">MEAFRRQNFNHEVAREVKQGNVLRKCSILSTNPRQRGNELYKSKKHDSKIHETILSLYSESIAFAPEGSEELALGYSNRSALLLHLHRPKNSLIDIARALKMTKSTDLRRKLFSRKANCLELIDKSTDPEDYDTSDELEIPAFTPSKEVPCAADCVKIVYNKQFGRHIIATRDIEPGEVITAETSYAAFPNGNQLYLNCSHCLCLAWNGIPCDSCAHFIFCSEECKKEAWNAYHDIECRIIPYIFLNITEKSNYASIMTSARIFITAAKKEGIKNMLEIAESIDKQDSCTSVWSNKGFNYETFSSCYNLITHENSFEHEQIYKCQANIILNLLYTYTDIINTLQKTDSDAKNSYDIVQIFSALEKILIKLLKIVAFNSYGYEIHHGTYHLKVKNQFLMPDSVKGIIVTLFSAFFNHSCYPNISRIFMPKRKMATITILPVKKGEQLSIDYGVSIVTEKQGRQAYLKHNYHFTCECEGCKNDLTARNLLKLVPDHNLNCSSKFLYEYYKIVSSSLKRHGELTMDAESIKTAIEICKLLRKNLKDHDALRYSYQYSCFLADAFVYHYQEKCKIPDKC</sequence>
<dbReference type="InterPro" id="IPR011990">
    <property type="entry name" value="TPR-like_helical_dom_sf"/>
</dbReference>
<dbReference type="InterPro" id="IPR046341">
    <property type="entry name" value="SET_dom_sf"/>
</dbReference>
<evidence type="ECO:0000259" key="8">
    <source>
        <dbReference type="PROSITE" id="PS50280"/>
    </source>
</evidence>
<evidence type="ECO:0000256" key="6">
    <source>
        <dbReference type="ARBA" id="ARBA00022833"/>
    </source>
</evidence>